<keyword evidence="1" id="KW-1185">Reference proteome</keyword>
<evidence type="ECO:0000313" key="2">
    <source>
        <dbReference type="WBParaSite" id="PTRK_0000742566.1"/>
    </source>
</evidence>
<accession>A0A0N4ZHM9</accession>
<proteinExistence type="predicted"/>
<protein>
    <submittedName>
        <fullName evidence="2">Uncharacterized protein</fullName>
    </submittedName>
</protein>
<reference evidence="2" key="1">
    <citation type="submission" date="2017-02" db="UniProtKB">
        <authorList>
            <consortium name="WormBaseParasite"/>
        </authorList>
    </citation>
    <scope>IDENTIFICATION</scope>
</reference>
<evidence type="ECO:0000313" key="1">
    <source>
        <dbReference type="Proteomes" id="UP000038045"/>
    </source>
</evidence>
<dbReference type="Proteomes" id="UP000038045">
    <property type="component" value="Unplaced"/>
</dbReference>
<dbReference type="AlphaFoldDB" id="A0A0N4ZHM9"/>
<organism evidence="1 2">
    <name type="scientific">Parastrongyloides trichosuri</name>
    <name type="common">Possum-specific nematode worm</name>
    <dbReference type="NCBI Taxonomy" id="131310"/>
    <lineage>
        <taxon>Eukaryota</taxon>
        <taxon>Metazoa</taxon>
        <taxon>Ecdysozoa</taxon>
        <taxon>Nematoda</taxon>
        <taxon>Chromadorea</taxon>
        <taxon>Rhabditida</taxon>
        <taxon>Tylenchina</taxon>
        <taxon>Panagrolaimomorpha</taxon>
        <taxon>Strongyloidoidea</taxon>
        <taxon>Strongyloididae</taxon>
        <taxon>Parastrongyloides</taxon>
    </lineage>
</organism>
<sequence length="82" mass="9866">MIFFCKNRLKTKNCYQRKNIIYILKNVNALLIYITEKNLTTLSQNYQDKLQLILRFTIIRMMNIDIKKQKLISSQPITKLLN</sequence>
<name>A0A0N4ZHM9_PARTI</name>
<dbReference type="WBParaSite" id="PTRK_0000742566.1">
    <property type="protein sequence ID" value="PTRK_0000742566.1"/>
    <property type="gene ID" value="PTRK_0000742566"/>
</dbReference>